<comment type="caution">
    <text evidence="2">The sequence shown here is derived from an EMBL/GenBank/DDBJ whole genome shotgun (WGS) entry which is preliminary data.</text>
</comment>
<keyword evidence="2" id="KW-0645">Protease</keyword>
<dbReference type="InterPro" id="IPR006640">
    <property type="entry name" value="SprT-like_domain"/>
</dbReference>
<dbReference type="GO" id="GO:0008237">
    <property type="term" value="F:metallopeptidase activity"/>
    <property type="evidence" value="ECO:0007669"/>
    <property type="project" value="UniProtKB-KW"/>
</dbReference>
<accession>A0ABS2NZR7</accession>
<evidence type="ECO:0000259" key="1">
    <source>
        <dbReference type="Pfam" id="PF10263"/>
    </source>
</evidence>
<gene>
    <name evidence="2" type="ORF">JOC95_002013</name>
</gene>
<dbReference type="Pfam" id="PF10263">
    <property type="entry name" value="SprT-like"/>
    <property type="match status" value="1"/>
</dbReference>
<evidence type="ECO:0000313" key="2">
    <source>
        <dbReference type="EMBL" id="MBM7620160.1"/>
    </source>
</evidence>
<protein>
    <submittedName>
        <fullName evidence="2">SprT family Zn-dependent metalloprotease</fullName>
    </submittedName>
</protein>
<name>A0ABS2NZR7_9BACI</name>
<keyword evidence="2" id="KW-0378">Hydrolase</keyword>
<organism evidence="2 3">
    <name type="scientific">Sutcliffiella tianshenii</name>
    <dbReference type="NCBI Taxonomy" id="1463404"/>
    <lineage>
        <taxon>Bacteria</taxon>
        <taxon>Bacillati</taxon>
        <taxon>Bacillota</taxon>
        <taxon>Bacilli</taxon>
        <taxon>Bacillales</taxon>
        <taxon>Bacillaceae</taxon>
        <taxon>Sutcliffiella</taxon>
    </lineage>
</organism>
<feature type="domain" description="SprT-like" evidence="1">
    <location>
        <begin position="34"/>
        <end position="121"/>
    </location>
</feature>
<sequence length="235" mass="27007">MSSVFVENYKELTKKEFEEQVEKIAFGFVRDITLPPIKFYSSGSIGFCKGNVVIKDNEMEFIPGELGFKETLLDGKTYSLNQINEVIIHELAHLIANQVHRTDCGHDERFMKIVELMEGNQSEYLSLTSIDINLNIEPTSKQPSYFNFLCSKCDTLLYSTNSSGNGLFKYFLFVQDEHPLPLVLGTFEDTRSKCCNAKIDFSFKYSTLNRALRKDDETKYYADKIDDFIDNLKAL</sequence>
<proteinExistence type="predicted"/>
<dbReference type="Proteomes" id="UP000737402">
    <property type="component" value="Unassembled WGS sequence"/>
</dbReference>
<dbReference type="EMBL" id="JAFBED010000004">
    <property type="protein sequence ID" value="MBM7620160.1"/>
    <property type="molecule type" value="Genomic_DNA"/>
</dbReference>
<evidence type="ECO:0000313" key="3">
    <source>
        <dbReference type="Proteomes" id="UP000737402"/>
    </source>
</evidence>
<keyword evidence="2" id="KW-0482">Metalloprotease</keyword>
<keyword evidence="3" id="KW-1185">Reference proteome</keyword>
<reference evidence="2 3" key="1">
    <citation type="submission" date="2021-01" db="EMBL/GenBank/DDBJ databases">
        <title>Genomic Encyclopedia of Type Strains, Phase IV (KMG-IV): sequencing the most valuable type-strain genomes for metagenomic binning, comparative biology and taxonomic classification.</title>
        <authorList>
            <person name="Goeker M."/>
        </authorList>
    </citation>
    <scope>NUCLEOTIDE SEQUENCE [LARGE SCALE GENOMIC DNA]</scope>
    <source>
        <strain evidence="2 3">DSM 25879</strain>
    </source>
</reference>